<dbReference type="EMBL" id="JAOPHQ010000026">
    <property type="protein sequence ID" value="KAK0156159.1"/>
    <property type="molecule type" value="Genomic_DNA"/>
</dbReference>
<evidence type="ECO:0000313" key="2">
    <source>
        <dbReference type="Proteomes" id="UP001174136"/>
    </source>
</evidence>
<comment type="caution">
    <text evidence="1">The sequence shown here is derived from an EMBL/GenBank/DDBJ whole genome shotgun (WGS) entry which is preliminary data.</text>
</comment>
<name>A0AA47NDC3_MERPO</name>
<organism evidence="1 2">
    <name type="scientific">Merluccius polli</name>
    <name type="common">Benguela hake</name>
    <name type="synonym">Merluccius cadenati</name>
    <dbReference type="NCBI Taxonomy" id="89951"/>
    <lineage>
        <taxon>Eukaryota</taxon>
        <taxon>Metazoa</taxon>
        <taxon>Chordata</taxon>
        <taxon>Craniata</taxon>
        <taxon>Vertebrata</taxon>
        <taxon>Euteleostomi</taxon>
        <taxon>Actinopterygii</taxon>
        <taxon>Neopterygii</taxon>
        <taxon>Teleostei</taxon>
        <taxon>Neoteleostei</taxon>
        <taxon>Acanthomorphata</taxon>
        <taxon>Zeiogadaria</taxon>
        <taxon>Gadariae</taxon>
        <taxon>Gadiformes</taxon>
        <taxon>Gadoidei</taxon>
        <taxon>Merlucciidae</taxon>
        <taxon>Merluccius</taxon>
    </lineage>
</organism>
<keyword evidence="2" id="KW-1185">Reference proteome</keyword>
<dbReference type="AlphaFoldDB" id="A0AA47NDC3"/>
<accession>A0AA47NDC3</accession>
<gene>
    <name evidence="1" type="ORF">N1851_000557</name>
</gene>
<proteinExistence type="predicted"/>
<reference evidence="1" key="1">
    <citation type="journal article" date="2023" name="Front. Mar. Sci.">
        <title>A new Merluccius polli reference genome to investigate the effects of global change in West African waters.</title>
        <authorList>
            <person name="Mateo J.L."/>
            <person name="Blanco-Fernandez C."/>
            <person name="Garcia-Vazquez E."/>
            <person name="Machado-Schiaffino G."/>
        </authorList>
    </citation>
    <scope>NUCLEOTIDE SEQUENCE</scope>
    <source>
        <strain evidence="1">C29</strain>
        <tissue evidence="1">Fin</tissue>
    </source>
</reference>
<evidence type="ECO:0000313" key="1">
    <source>
        <dbReference type="EMBL" id="KAK0156159.1"/>
    </source>
</evidence>
<dbReference type="Proteomes" id="UP001174136">
    <property type="component" value="Unassembled WGS sequence"/>
</dbReference>
<protein>
    <submittedName>
        <fullName evidence="1">Uncharacterized protein</fullName>
    </submittedName>
</protein>
<sequence>MTSAGPPLPSKAECFQSSLTERGYKAVTMSVKALNASSLLLAHQAALQDDSMSTSPTPALWDEVCVVTDLCLRLHRCAVQAFGRAMALMVAQERARWLNRSSLSQKEKT</sequence>